<organism evidence="2 3">
    <name type="scientific">Carnegiea gigantea</name>
    <dbReference type="NCBI Taxonomy" id="171969"/>
    <lineage>
        <taxon>Eukaryota</taxon>
        <taxon>Viridiplantae</taxon>
        <taxon>Streptophyta</taxon>
        <taxon>Embryophyta</taxon>
        <taxon>Tracheophyta</taxon>
        <taxon>Spermatophyta</taxon>
        <taxon>Magnoliopsida</taxon>
        <taxon>eudicotyledons</taxon>
        <taxon>Gunneridae</taxon>
        <taxon>Pentapetalae</taxon>
        <taxon>Caryophyllales</taxon>
        <taxon>Cactineae</taxon>
        <taxon>Cactaceae</taxon>
        <taxon>Cactoideae</taxon>
        <taxon>Echinocereeae</taxon>
        <taxon>Carnegiea</taxon>
    </lineage>
</organism>
<gene>
    <name evidence="2" type="ORF">Cgig2_004699</name>
</gene>
<dbReference type="PANTHER" id="PTHR33116:SF84">
    <property type="entry name" value="RNA-DIRECTED DNA POLYMERASE"/>
    <property type="match status" value="1"/>
</dbReference>
<dbReference type="OrthoDB" id="2417874at2759"/>
<dbReference type="AlphaFoldDB" id="A0A9Q1GH12"/>
<feature type="region of interest" description="Disordered" evidence="1">
    <location>
        <begin position="1"/>
        <end position="33"/>
    </location>
</feature>
<protein>
    <submittedName>
        <fullName evidence="2">Uncharacterized protein</fullName>
    </submittedName>
</protein>
<keyword evidence="3" id="KW-1185">Reference proteome</keyword>
<evidence type="ECO:0000313" key="3">
    <source>
        <dbReference type="Proteomes" id="UP001153076"/>
    </source>
</evidence>
<dbReference type="PANTHER" id="PTHR33116">
    <property type="entry name" value="REVERSE TRANSCRIPTASE ZINC-BINDING DOMAIN-CONTAINING PROTEIN-RELATED-RELATED"/>
    <property type="match status" value="1"/>
</dbReference>
<proteinExistence type="predicted"/>
<reference evidence="2" key="1">
    <citation type="submission" date="2022-04" db="EMBL/GenBank/DDBJ databases">
        <title>Carnegiea gigantea Genome sequencing and assembly v2.</title>
        <authorList>
            <person name="Copetti D."/>
            <person name="Sanderson M.J."/>
            <person name="Burquez A."/>
            <person name="Wojciechowski M.F."/>
        </authorList>
    </citation>
    <scope>NUCLEOTIDE SEQUENCE</scope>
    <source>
        <strain evidence="2">SGP5-SGP5p</strain>
        <tissue evidence="2">Aerial part</tissue>
    </source>
</reference>
<dbReference type="Proteomes" id="UP001153076">
    <property type="component" value="Unassembled WGS sequence"/>
</dbReference>
<evidence type="ECO:0000313" key="2">
    <source>
        <dbReference type="EMBL" id="KAJ8420385.1"/>
    </source>
</evidence>
<dbReference type="EMBL" id="JAKOGI010003483">
    <property type="protein sequence ID" value="KAJ8420385.1"/>
    <property type="molecule type" value="Genomic_DNA"/>
</dbReference>
<sequence length="398" mass="46047">MNQKTQPRSQLESGRMFRGAVAGSGTQGPERGNKVADHELEDLNNQLHTCELQEMRWTGAIWSRIDRVLINAHWFEPFDFTLTHYLSNGLSDHASMLIEFTSTPKPKPIFQFCDIITSFTLNQLKHFLNKLRPQLQKLHRDHYADLREQQDKARRDLNKDEKNRRARYVDILSSSSPLIQQQCKIDWIKHGDDNTRFFFAKAKQKKMTSYIYTIQDAQENQVEGFDQVGHIIFDFYKQLLGKQKQQISLCKSFTDKDIKEAIFSISNVKSPGPDGYKSRFFKTALHLIGPLDSNFPLKYLGVPITSSRLTKVECRNLVEKITARMEIWATESLSYAGRVVLINTAVFGMFNYWASIFILPTEVVNKITQLCRNYLWGGAAEFKRVPHVSWQRACLPKA</sequence>
<accession>A0A9Q1GH12</accession>
<evidence type="ECO:0000256" key="1">
    <source>
        <dbReference type="SAM" id="MobiDB-lite"/>
    </source>
</evidence>
<feature type="compositionally biased region" description="Polar residues" evidence="1">
    <location>
        <begin position="1"/>
        <end position="12"/>
    </location>
</feature>
<comment type="caution">
    <text evidence="2">The sequence shown here is derived from an EMBL/GenBank/DDBJ whole genome shotgun (WGS) entry which is preliminary data.</text>
</comment>
<name>A0A9Q1GH12_9CARY</name>